<evidence type="ECO:0000256" key="1">
    <source>
        <dbReference type="ARBA" id="ARBA00004496"/>
    </source>
</evidence>
<organism evidence="7 8">
    <name type="scientific">Rehmannia glutinosa</name>
    <name type="common">Chinese foxglove</name>
    <dbReference type="NCBI Taxonomy" id="99300"/>
    <lineage>
        <taxon>Eukaryota</taxon>
        <taxon>Viridiplantae</taxon>
        <taxon>Streptophyta</taxon>
        <taxon>Embryophyta</taxon>
        <taxon>Tracheophyta</taxon>
        <taxon>Spermatophyta</taxon>
        <taxon>Magnoliopsida</taxon>
        <taxon>eudicotyledons</taxon>
        <taxon>Gunneridae</taxon>
        <taxon>Pentapetalae</taxon>
        <taxon>asterids</taxon>
        <taxon>lamiids</taxon>
        <taxon>Lamiales</taxon>
        <taxon>Orobanchaceae</taxon>
        <taxon>Rehmannieae</taxon>
        <taxon>Rehmannia</taxon>
    </lineage>
</organism>
<dbReference type="InterPro" id="IPR032675">
    <property type="entry name" value="LRR_dom_sf"/>
</dbReference>
<proteinExistence type="predicted"/>
<keyword evidence="8" id="KW-1185">Reference proteome</keyword>
<dbReference type="Proteomes" id="UP001318860">
    <property type="component" value="Unassembled WGS sequence"/>
</dbReference>
<feature type="transmembrane region" description="Helical" evidence="6">
    <location>
        <begin position="1045"/>
        <end position="1075"/>
    </location>
</feature>
<dbReference type="PANTHER" id="PTHR15454">
    <property type="entry name" value="NISCHARIN RELATED"/>
    <property type="match status" value="1"/>
</dbReference>
<gene>
    <name evidence="7" type="ORF">DH2020_042587</name>
</gene>
<evidence type="ECO:0000256" key="4">
    <source>
        <dbReference type="ARBA" id="ARBA00022737"/>
    </source>
</evidence>
<dbReference type="InterPro" id="IPR001611">
    <property type="entry name" value="Leu-rich_rpt"/>
</dbReference>
<evidence type="ECO:0000313" key="7">
    <source>
        <dbReference type="EMBL" id="KAK6123670.1"/>
    </source>
</evidence>
<comment type="subcellular location">
    <subcellularLocation>
        <location evidence="1">Cytoplasm</location>
    </subcellularLocation>
</comment>
<evidence type="ECO:0000256" key="2">
    <source>
        <dbReference type="ARBA" id="ARBA00022490"/>
    </source>
</evidence>
<comment type="caution">
    <text evidence="7">The sequence shown here is derived from an EMBL/GenBank/DDBJ whole genome shotgun (WGS) entry which is preliminary data.</text>
</comment>
<dbReference type="Gene3D" id="3.80.10.10">
    <property type="entry name" value="Ribonuclease Inhibitor"/>
    <property type="match status" value="1"/>
</dbReference>
<protein>
    <recommendedName>
        <fullName evidence="9">Serine/threonine-protein kinase 11-interacting protein</fullName>
    </recommendedName>
</protein>
<evidence type="ECO:0000256" key="3">
    <source>
        <dbReference type="ARBA" id="ARBA00022614"/>
    </source>
</evidence>
<evidence type="ECO:0008006" key="9">
    <source>
        <dbReference type="Google" id="ProtNLM"/>
    </source>
</evidence>
<evidence type="ECO:0000313" key="8">
    <source>
        <dbReference type="Proteomes" id="UP001318860"/>
    </source>
</evidence>
<accession>A0ABR0UNF5</accession>
<reference evidence="7 8" key="1">
    <citation type="journal article" date="2021" name="Comput. Struct. Biotechnol. J.">
        <title>De novo genome assembly of the potent medicinal plant Rehmannia glutinosa using nanopore technology.</title>
        <authorList>
            <person name="Ma L."/>
            <person name="Dong C."/>
            <person name="Song C."/>
            <person name="Wang X."/>
            <person name="Zheng X."/>
            <person name="Niu Y."/>
            <person name="Chen S."/>
            <person name="Feng W."/>
        </authorList>
    </citation>
    <scope>NUCLEOTIDE SEQUENCE [LARGE SCALE GENOMIC DNA]</scope>
    <source>
        <strain evidence="7">DH-2019</strain>
    </source>
</reference>
<name>A0ABR0UNF5_REHGL</name>
<feature type="region of interest" description="Disordered" evidence="5">
    <location>
        <begin position="444"/>
        <end position="473"/>
    </location>
</feature>
<keyword evidence="4" id="KW-0677">Repeat</keyword>
<evidence type="ECO:0000256" key="6">
    <source>
        <dbReference type="SAM" id="Phobius"/>
    </source>
</evidence>
<keyword evidence="6" id="KW-0812">Transmembrane</keyword>
<dbReference type="EMBL" id="JABTTQ020002497">
    <property type="protein sequence ID" value="KAK6123670.1"/>
    <property type="molecule type" value="Genomic_DNA"/>
</dbReference>
<keyword evidence="3" id="KW-0433">Leucine-rich repeat</keyword>
<keyword evidence="2" id="KW-0963">Cytoplasm</keyword>
<evidence type="ECO:0000256" key="5">
    <source>
        <dbReference type="SAM" id="MobiDB-lite"/>
    </source>
</evidence>
<keyword evidence="6" id="KW-1133">Transmembrane helix</keyword>
<keyword evidence="6" id="KW-0472">Membrane</keyword>
<dbReference type="SUPFAM" id="SSF52075">
    <property type="entry name" value="Outer arm dynein light chain 1"/>
    <property type="match status" value="1"/>
</dbReference>
<dbReference type="PROSITE" id="PS51450">
    <property type="entry name" value="LRR"/>
    <property type="match status" value="1"/>
</dbReference>
<feature type="compositionally biased region" description="Polar residues" evidence="5">
    <location>
        <begin position="458"/>
        <end position="473"/>
    </location>
</feature>
<dbReference type="PANTHER" id="PTHR15454:SF69">
    <property type="entry name" value="SERINE_THREONINE-PROTEIN KINASE 11-INTERACTING PROTEIN"/>
    <property type="match status" value="1"/>
</dbReference>
<sequence>MEIVTGDQYLESLEKFVENQAERLIEGTLVLKLNPVGLQYVQSRLEALAELESLLAVAPVDYLRAYVSELGDHRALERLRRILRLLPSLKMVSVLPPPARDPTPLYFLPFGRLKVLELRGCDLSTSAGKGLLELRFTLEKLICHNSTDALRHVFASRIMEIKDLPQWNRLSFVSCACNGLVLMDESLQLLPMVEILDLSRNKFAKANNLRKCTKLKHLDLGFNSLRSDFASEPFYYEYYVFGCQIVKLVLRNNALTTLRGIENMMSLEGLDVSYNIISNFSEVEILAGLPSLQNLWLEGNPISGWEENYINEFWKQQVIVASRHKQPASFGFYSPARDDADLEGSIYTKRKRISRLVNIDTEVQIKSICSDQDSSCDNEIQSRDENPINNEEAEKDLMKRIESMKKECSDLWLQEFREWMNQTSDSVIDDSELRSCMLSDKKEVHLESETQDEDIGESSRNVSDPNQLSGDESSTIVLESETFFADVSTVISGQRYVDRIGEAASKSYMGHAGGGTSVPIKLNVNQEEPRFLDNEGCVSADAGDACFSSLAALRGDKLSAKNVILPTINDIAGSSPSLACPGSPPHFQEVILHRRHNLEEDFLQLSAESLSVASSDSNTSCSEEDSVEFGSSVTQVDRSATDSVSGSHWKSFFVGSYQDDASDAYHDKILSLKQNGPQTLSSAEGDFVSTNGRELEISTHACSGSFTDAICDDGTIRFSKGKTDWLEKKKCRRKPRRMISLPEEDDASNDTDYSKKSSDRVEICKSVVGHEGKEICCANDLCTSITAKNGGDSTTPRKIYMESCSGYSTSSDGKDEFIETFFNSNMADSGVNEISMLYVQCSCLFLEKSGYNERLALSCPLGFSPSLQLCYSLALFPPLMARGQGLVHYLTEDVPKLSKADLRLWDQVDAQLTSLLLQSIESELHYLVQGCTSCKVLWNRIMNMYSSTISRIYDVTSDLLRIQLDERDLMLRGLPSQFDPVRSQILSSATLPSMTDVFAALNRASLTSIVLSPDNQSALFTQNPSRDTSLEMVGCHRLDDVRKVFVGLGLLFLRLYFAVSSLCLAAPCFLTAYILMCMYRVYFARDTSYLFITRCLERSRDLLCVLDFSDLSEMKDYYLRSLEQIQVNLFQEHVCGGSKINIYQYSMVLFWHNNLKGHLLLCCEDFMQFGLSESTFSPPYFWLDSCCAIVNVSEMVIDTLGNMCVTLAFKCPSEARPLEAGYRIEEYAFLKQKLASDLVTWKLKWFSKESLFNFVALLRLPHVHFFFAIVQNNGVVVACENGQEYKISIEFDQQRSEDCKHI</sequence>